<evidence type="ECO:0000313" key="1">
    <source>
        <dbReference type="EMBL" id="RZT92288.1"/>
    </source>
</evidence>
<name>A0A4Q7VC41_9BURK</name>
<accession>A0A4Q7VC41</accession>
<protein>
    <submittedName>
        <fullName evidence="1">Uncharacterized protein</fullName>
    </submittedName>
</protein>
<gene>
    <name evidence="1" type="ORF">EV681_4200</name>
</gene>
<dbReference type="EMBL" id="SHKO01000004">
    <property type="protein sequence ID" value="RZT92288.1"/>
    <property type="molecule type" value="Genomic_DNA"/>
</dbReference>
<proteinExistence type="predicted"/>
<keyword evidence="2" id="KW-1185">Reference proteome</keyword>
<dbReference type="AlphaFoldDB" id="A0A4Q7VC41"/>
<dbReference type="Proteomes" id="UP000293398">
    <property type="component" value="Unassembled WGS sequence"/>
</dbReference>
<organism evidence="1 2">
    <name type="scientific">Advenella incenata</name>
    <dbReference type="NCBI Taxonomy" id="267800"/>
    <lineage>
        <taxon>Bacteria</taxon>
        <taxon>Pseudomonadati</taxon>
        <taxon>Pseudomonadota</taxon>
        <taxon>Betaproteobacteria</taxon>
        <taxon>Burkholderiales</taxon>
        <taxon>Alcaligenaceae</taxon>
    </lineage>
</organism>
<reference evidence="1 2" key="1">
    <citation type="submission" date="2019-02" db="EMBL/GenBank/DDBJ databases">
        <title>Genomic Encyclopedia of Type Strains, Phase IV (KMG-IV): sequencing the most valuable type-strain genomes for metagenomic binning, comparative biology and taxonomic classification.</title>
        <authorList>
            <person name="Goeker M."/>
        </authorList>
    </citation>
    <scope>NUCLEOTIDE SEQUENCE [LARGE SCALE GENOMIC DNA]</scope>
    <source>
        <strain evidence="1 2">DSM 23814</strain>
    </source>
</reference>
<sequence length="44" mass="5034">MSGIFYAAQSYLSRANATHCDENQTAFSSRTLKIEKIDLDQNFF</sequence>
<comment type="caution">
    <text evidence="1">The sequence shown here is derived from an EMBL/GenBank/DDBJ whole genome shotgun (WGS) entry which is preliminary data.</text>
</comment>
<evidence type="ECO:0000313" key="2">
    <source>
        <dbReference type="Proteomes" id="UP000293398"/>
    </source>
</evidence>